<dbReference type="Pfam" id="PF13456">
    <property type="entry name" value="RVT_3"/>
    <property type="match status" value="1"/>
</dbReference>
<dbReference type="PANTHER" id="PTHR47074:SF49">
    <property type="entry name" value="POLYNUCLEOTIDYL TRANSFERASE, RIBONUCLEASE H-LIKE SUPERFAMILY PROTEIN"/>
    <property type="match status" value="1"/>
</dbReference>
<dbReference type="InterPro" id="IPR052929">
    <property type="entry name" value="RNase_H-like_EbsB-rel"/>
</dbReference>
<dbReference type="GO" id="GO:0003676">
    <property type="term" value="F:nucleic acid binding"/>
    <property type="evidence" value="ECO:0007669"/>
    <property type="project" value="InterPro"/>
</dbReference>
<dbReference type="InterPro" id="IPR036397">
    <property type="entry name" value="RNaseH_sf"/>
</dbReference>
<evidence type="ECO:0000313" key="2">
    <source>
        <dbReference type="EMBL" id="VDD45605.1"/>
    </source>
</evidence>
<dbReference type="GO" id="GO:0004523">
    <property type="term" value="F:RNA-DNA hybrid ribonuclease activity"/>
    <property type="evidence" value="ECO:0007669"/>
    <property type="project" value="InterPro"/>
</dbReference>
<accession>A0A3P6FJ86</accession>
<proteinExistence type="predicted"/>
<reference evidence="2" key="1">
    <citation type="submission" date="2018-11" db="EMBL/GenBank/DDBJ databases">
        <authorList>
            <consortium name="Genoscope - CEA"/>
            <person name="William W."/>
        </authorList>
    </citation>
    <scope>NUCLEOTIDE SEQUENCE</scope>
</reference>
<dbReference type="EMBL" id="LR031877">
    <property type="protein sequence ID" value="VDD45605.1"/>
    <property type="molecule type" value="Genomic_DNA"/>
</dbReference>
<dbReference type="AlphaFoldDB" id="A0A3P6FJ86"/>
<dbReference type="PANTHER" id="PTHR47074">
    <property type="entry name" value="BNAC02G40300D PROTEIN"/>
    <property type="match status" value="1"/>
</dbReference>
<dbReference type="Gene3D" id="3.30.420.10">
    <property type="entry name" value="Ribonuclease H-like superfamily/Ribonuclease H"/>
    <property type="match status" value="1"/>
</dbReference>
<gene>
    <name evidence="2" type="ORF">BOLC5T33152H</name>
</gene>
<dbReference type="InterPro" id="IPR002156">
    <property type="entry name" value="RNaseH_domain"/>
</dbReference>
<feature type="domain" description="RNase H type-1" evidence="1">
    <location>
        <begin position="63"/>
        <end position="181"/>
    </location>
</feature>
<dbReference type="CDD" id="cd06222">
    <property type="entry name" value="RNase_H_like"/>
    <property type="match status" value="1"/>
</dbReference>
<protein>
    <recommendedName>
        <fullName evidence="1">RNase H type-1 domain-containing protein</fullName>
    </recommendedName>
</protein>
<name>A0A3P6FJ86_BRAOL</name>
<dbReference type="InterPro" id="IPR012337">
    <property type="entry name" value="RNaseH-like_sf"/>
</dbReference>
<organism evidence="2">
    <name type="scientific">Brassica oleracea</name>
    <name type="common">Wild cabbage</name>
    <dbReference type="NCBI Taxonomy" id="3712"/>
    <lineage>
        <taxon>Eukaryota</taxon>
        <taxon>Viridiplantae</taxon>
        <taxon>Streptophyta</taxon>
        <taxon>Embryophyta</taxon>
        <taxon>Tracheophyta</taxon>
        <taxon>Spermatophyta</taxon>
        <taxon>Magnoliopsida</taxon>
        <taxon>eudicotyledons</taxon>
        <taxon>Gunneridae</taxon>
        <taxon>Pentapetalae</taxon>
        <taxon>rosids</taxon>
        <taxon>malvids</taxon>
        <taxon>Brassicales</taxon>
        <taxon>Brassicaceae</taxon>
        <taxon>Brassiceae</taxon>
        <taxon>Brassica</taxon>
    </lineage>
</organism>
<evidence type="ECO:0000259" key="1">
    <source>
        <dbReference type="Pfam" id="PF13456"/>
    </source>
</evidence>
<dbReference type="InterPro" id="IPR044730">
    <property type="entry name" value="RNase_H-like_dom_plant"/>
</dbReference>
<dbReference type="SUPFAM" id="SSF53098">
    <property type="entry name" value="Ribonuclease H-like"/>
    <property type="match status" value="1"/>
</dbReference>
<sequence length="192" mass="21455">MWIARNQLIFQKREFTPEETITKAITEAREWILLQESPPNPSPSHPNRNLDPQPRTAQIHLYTDATWNLTTENAGLGWIFDVAGSITSFSATAGSVTSPLMAETLAMRKAIISAHDRGLDSILILSDSQVLVTLINNRSRNLEIAGIINDIYLLACLFNSISFKFIPREVNVMADSMAKQAMNSMFLVSYVK</sequence>